<protein>
    <submittedName>
        <fullName evidence="2">Uncharacterized protein</fullName>
    </submittedName>
</protein>
<name>A0A9P4LG03_9PLEO</name>
<reference evidence="2" key="1">
    <citation type="journal article" date="2020" name="Stud. Mycol.">
        <title>101 Dothideomycetes genomes: a test case for predicting lifestyles and emergence of pathogens.</title>
        <authorList>
            <person name="Haridas S."/>
            <person name="Albert R."/>
            <person name="Binder M."/>
            <person name="Bloem J."/>
            <person name="Labutti K."/>
            <person name="Salamov A."/>
            <person name="Andreopoulos B."/>
            <person name="Baker S."/>
            <person name="Barry K."/>
            <person name="Bills G."/>
            <person name="Bluhm B."/>
            <person name="Cannon C."/>
            <person name="Castanera R."/>
            <person name="Culley D."/>
            <person name="Daum C."/>
            <person name="Ezra D."/>
            <person name="Gonzalez J."/>
            <person name="Henrissat B."/>
            <person name="Kuo A."/>
            <person name="Liang C."/>
            <person name="Lipzen A."/>
            <person name="Lutzoni F."/>
            <person name="Magnuson J."/>
            <person name="Mondo S."/>
            <person name="Nolan M."/>
            <person name="Ohm R."/>
            <person name="Pangilinan J."/>
            <person name="Park H.-J."/>
            <person name="Ramirez L."/>
            <person name="Alfaro M."/>
            <person name="Sun H."/>
            <person name="Tritt A."/>
            <person name="Yoshinaga Y."/>
            <person name="Zwiers L.-H."/>
            <person name="Turgeon B."/>
            <person name="Goodwin S."/>
            <person name="Spatafora J."/>
            <person name="Crous P."/>
            <person name="Grigoriev I."/>
        </authorList>
    </citation>
    <scope>NUCLEOTIDE SEQUENCE</scope>
    <source>
        <strain evidence="2">CBS 110217</strain>
    </source>
</reference>
<comment type="caution">
    <text evidence="2">The sequence shown here is derived from an EMBL/GenBank/DDBJ whole genome shotgun (WGS) entry which is preliminary data.</text>
</comment>
<dbReference type="EMBL" id="ML978452">
    <property type="protein sequence ID" value="KAF2022754.1"/>
    <property type="molecule type" value="Genomic_DNA"/>
</dbReference>
<feature type="region of interest" description="Disordered" evidence="1">
    <location>
        <begin position="512"/>
        <end position="543"/>
    </location>
</feature>
<accession>A0A9P4LG03</accession>
<proteinExistence type="predicted"/>
<dbReference type="OrthoDB" id="3784475at2759"/>
<organism evidence="2 3">
    <name type="scientific">Setomelanomma holmii</name>
    <dbReference type="NCBI Taxonomy" id="210430"/>
    <lineage>
        <taxon>Eukaryota</taxon>
        <taxon>Fungi</taxon>
        <taxon>Dikarya</taxon>
        <taxon>Ascomycota</taxon>
        <taxon>Pezizomycotina</taxon>
        <taxon>Dothideomycetes</taxon>
        <taxon>Pleosporomycetidae</taxon>
        <taxon>Pleosporales</taxon>
        <taxon>Pleosporineae</taxon>
        <taxon>Phaeosphaeriaceae</taxon>
        <taxon>Setomelanomma</taxon>
    </lineage>
</organism>
<evidence type="ECO:0000313" key="2">
    <source>
        <dbReference type="EMBL" id="KAF2022754.1"/>
    </source>
</evidence>
<gene>
    <name evidence="2" type="ORF">EK21DRAFT_95465</name>
</gene>
<evidence type="ECO:0000256" key="1">
    <source>
        <dbReference type="SAM" id="MobiDB-lite"/>
    </source>
</evidence>
<keyword evidence="3" id="KW-1185">Reference proteome</keyword>
<dbReference type="Proteomes" id="UP000799777">
    <property type="component" value="Unassembled WGS sequence"/>
</dbReference>
<dbReference type="AlphaFoldDB" id="A0A9P4LG03"/>
<evidence type="ECO:0000313" key="3">
    <source>
        <dbReference type="Proteomes" id="UP000799777"/>
    </source>
</evidence>
<feature type="compositionally biased region" description="Basic and acidic residues" evidence="1">
    <location>
        <begin position="512"/>
        <end position="530"/>
    </location>
</feature>
<sequence length="646" mass="73373">MSPSAQPPVKIKHARNKNTRFIDSVGKALDEVTTSQKLLSSEENELADSLTQYAQSLIHESEDRRMDNTTWELIHRFLALGSMSWTLTRMRKDMALVLKAAQQCHTILPNMEALVLQNEAAGNAFANLRQLEPARVVQFSYNHFPTLRSVIWPEGIKSLSDIYFNGNLDVFKEDVTDDDIIDYFGELRGDTQESKEHLNKSTKKIAYTAGYKDRYADNWKLLAICRKRVMPGKFCELDVQFEDLTWNVRTKPTRSTVPGVNLDETLFEGPIMLELPNLSETIFYRVAVYRRTAHATLMAIYKFYEAYEQSYMMGDRVWSQGLVEMSSGIWRLSLQDCPQRNWKHPTRENLVKHPAGTVEISIEDGPVYGKPSKISFDIASLLRLRIENPAVTCKLSWTATSFMTQERQPVLNQMKSLERVFAISKERTVRQLKWLEYFKTAVETILVDACVEEMLEDGREPHILKIQVVLKKAFAKRCYSSTALTSLEKRRTLLEFSIAITETACGKIGHLQRRESDRRYGQGRVEDHAHRQGPGGAHEQGRKPEVEAVQISIPHNPIYASRYSINVTLISCTPDKKSGVNAMHLPTLAGIGSDLFDEAVNVTTPFLPRVAIHEYASVSDQDPPGVHEQDLVSVDVAAPQHNEVPN</sequence>